<evidence type="ECO:0000256" key="1">
    <source>
        <dbReference type="SAM" id="Phobius"/>
    </source>
</evidence>
<dbReference type="Gene3D" id="3.40.50.410">
    <property type="entry name" value="von Willebrand factor, type A domain"/>
    <property type="match status" value="1"/>
</dbReference>
<dbReference type="Proteomes" id="UP000736328">
    <property type="component" value="Unassembled WGS sequence"/>
</dbReference>
<proteinExistence type="predicted"/>
<dbReference type="Gene3D" id="3.40.50.880">
    <property type="match status" value="1"/>
</dbReference>
<accession>A0A933MHV9</accession>
<evidence type="ECO:0000313" key="3">
    <source>
        <dbReference type="Proteomes" id="UP000736328"/>
    </source>
</evidence>
<sequence length="678" mass="74471">MIWALIIILLTAALSLGWRERPGLSRQKWAVLLALRLGAIIILGLALHGLFPRLWDREKQSLLILADASQSMTLNDGQPQSRWQRAMSIASALRLPGSRITVYRTTGDGLKEGLIDSLIKPLEYTDLSEALFLAFRNKPGAILLLSDGNHNRSDDPVRDAAAGIPVYVIGFGPAGGVKNALISDVWSDNEIEAGQTVEISLSLKGMLTGGWVSLWENGAKLAEKRFDLSGDTVATFTVIPKPEGIHRYTAVLENSDKQKLDQAAAVISVVKKNFNLIFICSTPEWTLKFWLQAISLNPSYTADLLIKQGTGWRMIFPKGQDSPGNLDSLDKYDAIILGNIKPGDLPAETELRVVNLVRQKGRGLFLLGSFSQGGIIGQTAPMFYSREIKPTVGTPWPAPELFSTGMLEASKEPDFKRLPPLSLNKDYSVRDKMVLLLASLQTSDKKNHPLWARETEGAGRIVQVAAEDLWRWKLAAAGAGRDIALFGEIVQSSLQWILGREGSGFEAGPGRILNVQGQDIKFNGRWKNYSRQSGQNAKWSVIIADSSGHKKTYKLADWGNGDFVAELGTLPSGQYSYTTGLELGGKQIYSARGKIFVEPGRDELRDYLQNVGLLKSMAAASGGQYWDENDIPESKDWSRKIKLPGSPSSSGQNPTGSILAICLLLAGEWFLRRKWGRV</sequence>
<reference evidence="2" key="1">
    <citation type="submission" date="2020-07" db="EMBL/GenBank/DDBJ databases">
        <title>Huge and variable diversity of episymbiotic CPR bacteria and DPANN archaea in groundwater ecosystems.</title>
        <authorList>
            <person name="He C.Y."/>
            <person name="Keren R."/>
            <person name="Whittaker M."/>
            <person name="Farag I.F."/>
            <person name="Doudna J."/>
            <person name="Cate J.H.D."/>
            <person name="Banfield J.F."/>
        </authorList>
    </citation>
    <scope>NUCLEOTIDE SEQUENCE</scope>
    <source>
        <strain evidence="2">NC_groundwater_1520_Pr4_B-0.1um_53_5</strain>
    </source>
</reference>
<keyword evidence="1" id="KW-0472">Membrane</keyword>
<organism evidence="2 3">
    <name type="scientific">candidate division TA06 bacterium</name>
    <dbReference type="NCBI Taxonomy" id="2250710"/>
    <lineage>
        <taxon>Bacteria</taxon>
        <taxon>Bacteria division TA06</taxon>
    </lineage>
</organism>
<evidence type="ECO:0000313" key="2">
    <source>
        <dbReference type="EMBL" id="MBI4726482.1"/>
    </source>
</evidence>
<dbReference type="AlphaFoldDB" id="A0A933MHV9"/>
<dbReference type="SUPFAM" id="SSF53300">
    <property type="entry name" value="vWA-like"/>
    <property type="match status" value="1"/>
</dbReference>
<feature type="transmembrane region" description="Helical" evidence="1">
    <location>
        <begin position="29"/>
        <end position="51"/>
    </location>
</feature>
<dbReference type="SUPFAM" id="SSF52317">
    <property type="entry name" value="Class I glutamine amidotransferase-like"/>
    <property type="match status" value="1"/>
</dbReference>
<gene>
    <name evidence="2" type="ORF">HY768_04525</name>
</gene>
<comment type="caution">
    <text evidence="2">The sequence shown here is derived from an EMBL/GenBank/DDBJ whole genome shotgun (WGS) entry which is preliminary data.</text>
</comment>
<protein>
    <submittedName>
        <fullName evidence="2">VWA domain-containing protein</fullName>
    </submittedName>
</protein>
<name>A0A933MHV9_UNCT6</name>
<keyword evidence="1" id="KW-0812">Transmembrane</keyword>
<dbReference type="EMBL" id="JACQXR010000054">
    <property type="protein sequence ID" value="MBI4726482.1"/>
    <property type="molecule type" value="Genomic_DNA"/>
</dbReference>
<dbReference type="CDD" id="cd00198">
    <property type="entry name" value="vWFA"/>
    <property type="match status" value="1"/>
</dbReference>
<keyword evidence="1" id="KW-1133">Transmembrane helix</keyword>
<dbReference type="PANTHER" id="PTHR37947">
    <property type="entry name" value="BLL2462 PROTEIN"/>
    <property type="match status" value="1"/>
</dbReference>
<dbReference type="InterPro" id="IPR029062">
    <property type="entry name" value="Class_I_gatase-like"/>
</dbReference>
<dbReference type="InterPro" id="IPR036465">
    <property type="entry name" value="vWFA_dom_sf"/>
</dbReference>
<dbReference type="PANTHER" id="PTHR37947:SF1">
    <property type="entry name" value="BLL2462 PROTEIN"/>
    <property type="match status" value="1"/>
</dbReference>